<evidence type="ECO:0000256" key="1">
    <source>
        <dbReference type="ARBA" id="ARBA00004651"/>
    </source>
</evidence>
<feature type="transmembrane region" description="Helical" evidence="7">
    <location>
        <begin position="249"/>
        <end position="269"/>
    </location>
</feature>
<evidence type="ECO:0000256" key="6">
    <source>
        <dbReference type="ARBA" id="ARBA00023136"/>
    </source>
</evidence>
<dbReference type="InterPro" id="IPR000515">
    <property type="entry name" value="MetI-like"/>
</dbReference>
<comment type="caution">
    <text evidence="9">The sequence shown here is derived from an EMBL/GenBank/DDBJ whole genome shotgun (WGS) entry which is preliminary data.</text>
</comment>
<organism evidence="9 10">
    <name type="scientific">Phormidium tenue NIES-30</name>
    <dbReference type="NCBI Taxonomy" id="549789"/>
    <lineage>
        <taxon>Bacteria</taxon>
        <taxon>Bacillati</taxon>
        <taxon>Cyanobacteriota</taxon>
        <taxon>Cyanophyceae</taxon>
        <taxon>Oscillatoriophycideae</taxon>
        <taxon>Oscillatoriales</taxon>
        <taxon>Oscillatoriaceae</taxon>
        <taxon>Phormidium</taxon>
    </lineage>
</organism>
<feature type="transmembrane region" description="Helical" evidence="7">
    <location>
        <begin position="35"/>
        <end position="52"/>
    </location>
</feature>
<dbReference type="CDD" id="cd06261">
    <property type="entry name" value="TM_PBP2"/>
    <property type="match status" value="1"/>
</dbReference>
<feature type="transmembrane region" description="Helical" evidence="7">
    <location>
        <begin position="94"/>
        <end position="118"/>
    </location>
</feature>
<dbReference type="GO" id="GO:0015416">
    <property type="term" value="F:ABC-type phosphonate transporter activity"/>
    <property type="evidence" value="ECO:0007669"/>
    <property type="project" value="InterPro"/>
</dbReference>
<keyword evidence="5 7" id="KW-1133">Transmembrane helix</keyword>
<keyword evidence="10" id="KW-1185">Reference proteome</keyword>
<dbReference type="GO" id="GO:0005886">
    <property type="term" value="C:plasma membrane"/>
    <property type="evidence" value="ECO:0007669"/>
    <property type="project" value="UniProtKB-SubCell"/>
</dbReference>
<dbReference type="Proteomes" id="UP000185557">
    <property type="component" value="Unassembled WGS sequence"/>
</dbReference>
<keyword evidence="4 7" id="KW-0812">Transmembrane</keyword>
<dbReference type="STRING" id="549789.NIES30_21640"/>
<evidence type="ECO:0000256" key="7">
    <source>
        <dbReference type="RuleBase" id="RU363032"/>
    </source>
</evidence>
<keyword evidence="6 7" id="KW-0472">Membrane</keyword>
<feature type="transmembrane region" description="Helical" evidence="7">
    <location>
        <begin position="139"/>
        <end position="162"/>
    </location>
</feature>
<protein>
    <submittedName>
        <fullName evidence="9">Phosphonate ABC transporter, permease protein PhnE</fullName>
    </submittedName>
</protein>
<proteinExistence type="inferred from homology"/>
<reference evidence="9 10" key="1">
    <citation type="submission" date="2016-11" db="EMBL/GenBank/DDBJ databases">
        <title>Draft Genome Sequences of Nine Cyanobacterial Strains from Diverse Habitats.</title>
        <authorList>
            <person name="Zhu T."/>
            <person name="Hou S."/>
            <person name="Lu X."/>
            <person name="Hess W.R."/>
        </authorList>
    </citation>
    <scope>NUCLEOTIDE SEQUENCE [LARGE SCALE GENOMIC DNA]</scope>
    <source>
        <strain evidence="9 10">NIES-30</strain>
    </source>
</reference>
<gene>
    <name evidence="9" type="ORF">NIES30_21640</name>
</gene>
<accession>A0A1U7J030</accession>
<evidence type="ECO:0000256" key="5">
    <source>
        <dbReference type="ARBA" id="ARBA00022989"/>
    </source>
</evidence>
<dbReference type="InterPro" id="IPR005769">
    <property type="entry name" value="PhnE/PtxC"/>
</dbReference>
<dbReference type="PANTHER" id="PTHR30043:SF1">
    <property type="entry name" value="ABC TRANSPORT SYSTEM PERMEASE PROTEIN P69"/>
    <property type="match status" value="1"/>
</dbReference>
<evidence type="ECO:0000313" key="9">
    <source>
        <dbReference type="EMBL" id="OKH44834.1"/>
    </source>
</evidence>
<dbReference type="EMBL" id="MRCG01000020">
    <property type="protein sequence ID" value="OKH44834.1"/>
    <property type="molecule type" value="Genomic_DNA"/>
</dbReference>
<dbReference type="RefSeq" id="WP_073610536.1">
    <property type="nucleotide sequence ID" value="NZ_MRCG01000020.1"/>
</dbReference>
<dbReference type="NCBIfam" id="TIGR01097">
    <property type="entry name" value="PhnE"/>
    <property type="match status" value="1"/>
</dbReference>
<evidence type="ECO:0000259" key="8">
    <source>
        <dbReference type="PROSITE" id="PS50928"/>
    </source>
</evidence>
<dbReference type="Gene3D" id="1.10.3720.10">
    <property type="entry name" value="MetI-like"/>
    <property type="match status" value="1"/>
</dbReference>
<dbReference type="Pfam" id="PF00528">
    <property type="entry name" value="BPD_transp_1"/>
    <property type="match status" value="1"/>
</dbReference>
<keyword evidence="3" id="KW-1003">Cell membrane</keyword>
<dbReference type="PANTHER" id="PTHR30043">
    <property type="entry name" value="PHOSPHONATES TRANSPORT SYSTEM PERMEASE PROTEIN"/>
    <property type="match status" value="1"/>
</dbReference>
<evidence type="ECO:0000256" key="4">
    <source>
        <dbReference type="ARBA" id="ARBA00022692"/>
    </source>
</evidence>
<sequence length="278" mass="30135">MTESPASIYPDQLVASPAARDLLAKERPRITPVRIGYLVLAIAILIYAGRLSDLSFVELFQGSGTMAEYVTRYFPPNFSNWRSYLQDTLETVAMGIWGTLLSAILAVPLSILASSNICPAWIVFPVRRLLDTMRAINEVVFALIFVVAVGLGPFAGVLALFVHTAGILAKLFSEAIEAIEVGPVEGIRATGASKVQEIVFGVIPQVVPLWTSFTLYRFESNVRSAAVLGIVGAGGIGVSLYQSFRAFEYQDVCAIMIILIVTVGLIDTVSARLRQHLV</sequence>
<name>A0A1U7J030_9CYAN</name>
<evidence type="ECO:0000256" key="2">
    <source>
        <dbReference type="ARBA" id="ARBA00022448"/>
    </source>
</evidence>
<dbReference type="AlphaFoldDB" id="A0A1U7J030"/>
<evidence type="ECO:0000313" key="10">
    <source>
        <dbReference type="Proteomes" id="UP000185557"/>
    </source>
</evidence>
<comment type="similarity">
    <text evidence="7">Belongs to the binding-protein-dependent transport system permease family.</text>
</comment>
<dbReference type="OrthoDB" id="8557224at2"/>
<comment type="subcellular location">
    <subcellularLocation>
        <location evidence="1 7">Cell membrane</location>
        <topology evidence="1 7">Multi-pass membrane protein</topology>
    </subcellularLocation>
</comment>
<keyword evidence="2 7" id="KW-0813">Transport</keyword>
<feature type="transmembrane region" description="Helical" evidence="7">
    <location>
        <begin position="225"/>
        <end position="243"/>
    </location>
</feature>
<dbReference type="SUPFAM" id="SSF161098">
    <property type="entry name" value="MetI-like"/>
    <property type="match status" value="1"/>
</dbReference>
<evidence type="ECO:0000256" key="3">
    <source>
        <dbReference type="ARBA" id="ARBA00022475"/>
    </source>
</evidence>
<dbReference type="InterPro" id="IPR035906">
    <property type="entry name" value="MetI-like_sf"/>
</dbReference>
<feature type="domain" description="ABC transmembrane type-1" evidence="8">
    <location>
        <begin position="88"/>
        <end position="270"/>
    </location>
</feature>
<dbReference type="PROSITE" id="PS50928">
    <property type="entry name" value="ABC_TM1"/>
    <property type="match status" value="1"/>
</dbReference>